<evidence type="ECO:0000313" key="2">
    <source>
        <dbReference type="Proteomes" id="UP001163064"/>
    </source>
</evidence>
<dbReference type="GO" id="GO:0032259">
    <property type="term" value="P:methylation"/>
    <property type="evidence" value="ECO:0007669"/>
    <property type="project" value="UniProtKB-KW"/>
</dbReference>
<keyword evidence="2" id="KW-1185">Reference proteome</keyword>
<accession>A0ABT3U288</accession>
<dbReference type="GO" id="GO:0008168">
    <property type="term" value="F:methyltransferase activity"/>
    <property type="evidence" value="ECO:0007669"/>
    <property type="project" value="UniProtKB-KW"/>
</dbReference>
<dbReference type="Pfam" id="PF01135">
    <property type="entry name" value="PCMT"/>
    <property type="match status" value="1"/>
</dbReference>
<name>A0ABT3U288_9ACTN</name>
<protein>
    <submittedName>
        <fullName evidence="1">Methyltransferase</fullName>
    </submittedName>
</protein>
<dbReference type="InterPro" id="IPR029063">
    <property type="entry name" value="SAM-dependent_MTases_sf"/>
</dbReference>
<keyword evidence="1" id="KW-0489">Methyltransferase</keyword>
<proteinExistence type="predicted"/>
<dbReference type="Proteomes" id="UP001163064">
    <property type="component" value="Unassembled WGS sequence"/>
</dbReference>
<evidence type="ECO:0000313" key="1">
    <source>
        <dbReference type="EMBL" id="MCX3063424.1"/>
    </source>
</evidence>
<sequence>MPTSSSTLPGVVVRMLEDLEVPDRTKVFQAGGGTDYSTALMCERLGDRYVTSREYDPALCDVGRARLAALGYRPRLVCGDAARGYPDAAPYGRIISTYSPTHVPAAGLEQAAPGALVLVSLVGSLRAYGYVRLSKRSDTEASGRFINGDVSFMPSREMGSPEIGPLIRSALADRRRSRGADPVIHPDVVDEQGLMWAAQVALPGTTRLSLTTENGSGRWFIHPDGSWAVLETRTDADVRAFQGGPRPLWSELEKIITRWLSDERPGLERYGLTVTPNANTVWLDEPGRTVGTLT</sequence>
<reference evidence="1" key="1">
    <citation type="submission" date="2022-10" db="EMBL/GenBank/DDBJ databases">
        <title>Streptomyces beihaiensis sp. nov., a chitin degrading actinobacterium, isolated from shrimp pond soil.</title>
        <authorList>
            <person name="Xie J."/>
            <person name="Shen N."/>
        </authorList>
    </citation>
    <scope>NUCLEOTIDE SEQUENCE</scope>
    <source>
        <strain evidence="1">GXMU-J5</strain>
    </source>
</reference>
<dbReference type="EMBL" id="JAPHNL010000310">
    <property type="protein sequence ID" value="MCX3063424.1"/>
    <property type="molecule type" value="Genomic_DNA"/>
</dbReference>
<organism evidence="1 2">
    <name type="scientific">Streptomyces beihaiensis</name>
    <dbReference type="NCBI Taxonomy" id="2984495"/>
    <lineage>
        <taxon>Bacteria</taxon>
        <taxon>Bacillati</taxon>
        <taxon>Actinomycetota</taxon>
        <taxon>Actinomycetes</taxon>
        <taxon>Kitasatosporales</taxon>
        <taxon>Streptomycetaceae</taxon>
        <taxon>Streptomyces</taxon>
    </lineage>
</organism>
<dbReference type="RefSeq" id="WP_266604338.1">
    <property type="nucleotide sequence ID" value="NZ_JAPHNL010000310.1"/>
</dbReference>
<dbReference type="Gene3D" id="3.40.50.150">
    <property type="entry name" value="Vaccinia Virus protein VP39"/>
    <property type="match status" value="1"/>
</dbReference>
<keyword evidence="1" id="KW-0808">Transferase</keyword>
<gene>
    <name evidence="1" type="ORF">OFY01_27420</name>
</gene>
<comment type="caution">
    <text evidence="1">The sequence shown here is derived from an EMBL/GenBank/DDBJ whole genome shotgun (WGS) entry which is preliminary data.</text>
</comment>
<dbReference type="SUPFAM" id="SSF53335">
    <property type="entry name" value="S-adenosyl-L-methionine-dependent methyltransferases"/>
    <property type="match status" value="1"/>
</dbReference>